<name>A0A6N8U9L0_9FIRM</name>
<gene>
    <name evidence="2" type="ORF">GSF08_08620</name>
</gene>
<dbReference type="SUPFAM" id="SSF55166">
    <property type="entry name" value="Hedgehog/DD-peptidase"/>
    <property type="match status" value="1"/>
</dbReference>
<dbReference type="InterPro" id="IPR003709">
    <property type="entry name" value="VanY-like_core_dom"/>
</dbReference>
<dbReference type="CDD" id="cd14852">
    <property type="entry name" value="LD-carboxypeptidase"/>
    <property type="match status" value="1"/>
</dbReference>
<dbReference type="InterPro" id="IPR058193">
    <property type="entry name" value="VanY/YodJ_core_dom"/>
</dbReference>
<dbReference type="AlphaFoldDB" id="A0A6N8U9L0"/>
<dbReference type="PROSITE" id="PS51257">
    <property type="entry name" value="PROKAR_LIPOPROTEIN"/>
    <property type="match status" value="1"/>
</dbReference>
<dbReference type="InterPro" id="IPR052179">
    <property type="entry name" value="DD-CPase-like"/>
</dbReference>
<protein>
    <submittedName>
        <fullName evidence="2">D-alanyl-D-alanine carboxypeptidase family protein</fullName>
    </submittedName>
</protein>
<comment type="caution">
    <text evidence="2">The sequence shown here is derived from an EMBL/GenBank/DDBJ whole genome shotgun (WGS) entry which is preliminary data.</text>
</comment>
<reference evidence="2 3" key="1">
    <citation type="submission" date="2019-12" db="EMBL/GenBank/DDBJ databases">
        <authorList>
            <person name="Yang R."/>
        </authorList>
    </citation>
    <scope>NUCLEOTIDE SEQUENCE [LARGE SCALE GENOMIC DNA]</scope>
    <source>
        <strain evidence="2 3">DONG20-135</strain>
    </source>
</reference>
<dbReference type="InterPro" id="IPR009045">
    <property type="entry name" value="Zn_M74/Hedgehog-like"/>
</dbReference>
<feature type="domain" description="D-alanyl-D-alanine carboxypeptidase-like core" evidence="1">
    <location>
        <begin position="188"/>
        <end position="314"/>
    </location>
</feature>
<proteinExistence type="predicted"/>
<dbReference type="PANTHER" id="PTHR34385:SF1">
    <property type="entry name" value="PEPTIDOGLYCAN L-ALANYL-D-GLUTAMATE ENDOPEPTIDASE CWLK"/>
    <property type="match status" value="1"/>
</dbReference>
<reference evidence="2 3" key="2">
    <citation type="submission" date="2020-01" db="EMBL/GenBank/DDBJ databases">
        <title>Clostridiaceae sp. nov. isolated from the gut of human by culturomics.</title>
        <authorList>
            <person name="Chang Y."/>
        </authorList>
    </citation>
    <scope>NUCLEOTIDE SEQUENCE [LARGE SCALE GENOMIC DNA]</scope>
    <source>
        <strain evidence="2 3">DONG20-135</strain>
    </source>
</reference>
<dbReference type="GO" id="GO:0004180">
    <property type="term" value="F:carboxypeptidase activity"/>
    <property type="evidence" value="ECO:0007669"/>
    <property type="project" value="UniProtKB-KW"/>
</dbReference>
<sequence length="337" mass="38001">MGKNWMKIVGICLLIGGCSSSSSWNGYTAKQSEQLKAAGIDQETAESCKNPSSLISMSKGKIIKKYSKQYCSVNMSKSSPKIVNAVLKANGSAEQAKAFGEVKYAWEENAGRYVAYAGKEKQAEDIVLKVNMNLDKPYYTDVKTISDTDDSTMLVNKYQKLPVNYEPKDLVETPAPCTNEYSCFPDKQYIVKAAAVHFQQLIDAAEQKGFTITAIASLRGYQYQEMLYNYYAQANGVEYADTYYARPGQSEHNTGLAVDITIDHMDYTEIEKSPHYDWLLKHMADYGFILRYPKDKEDVTGFGYESWHLRYVGKHAAKSIMDQGITLDEYHAMKVKE</sequence>
<keyword evidence="2" id="KW-0121">Carboxypeptidase</keyword>
<dbReference type="EMBL" id="WUUQ01000003">
    <property type="protein sequence ID" value="MXQ74004.1"/>
    <property type="molecule type" value="Genomic_DNA"/>
</dbReference>
<evidence type="ECO:0000259" key="1">
    <source>
        <dbReference type="Pfam" id="PF02557"/>
    </source>
</evidence>
<dbReference type="Gene3D" id="3.30.1380.10">
    <property type="match status" value="1"/>
</dbReference>
<keyword evidence="2" id="KW-0378">Hydrolase</keyword>
<organism evidence="2 3">
    <name type="scientific">Copranaerobaculum intestinale</name>
    <dbReference type="NCBI Taxonomy" id="2692629"/>
    <lineage>
        <taxon>Bacteria</taxon>
        <taxon>Bacillati</taxon>
        <taxon>Bacillota</taxon>
        <taxon>Erysipelotrichia</taxon>
        <taxon>Erysipelotrichales</taxon>
        <taxon>Erysipelotrichaceae</taxon>
        <taxon>Copranaerobaculum</taxon>
    </lineage>
</organism>
<dbReference type="Proteomes" id="UP000434036">
    <property type="component" value="Unassembled WGS sequence"/>
</dbReference>
<dbReference type="RefSeq" id="WP_160625432.1">
    <property type="nucleotide sequence ID" value="NZ_WUUQ01000003.1"/>
</dbReference>
<keyword evidence="2" id="KW-0645">Protease</keyword>
<evidence type="ECO:0000313" key="2">
    <source>
        <dbReference type="EMBL" id="MXQ74004.1"/>
    </source>
</evidence>
<dbReference type="Pfam" id="PF02557">
    <property type="entry name" value="VanY"/>
    <property type="match status" value="1"/>
</dbReference>
<evidence type="ECO:0000313" key="3">
    <source>
        <dbReference type="Proteomes" id="UP000434036"/>
    </source>
</evidence>
<keyword evidence="3" id="KW-1185">Reference proteome</keyword>
<accession>A0A6N8U9L0</accession>
<dbReference type="GO" id="GO:0006508">
    <property type="term" value="P:proteolysis"/>
    <property type="evidence" value="ECO:0007669"/>
    <property type="project" value="InterPro"/>
</dbReference>
<dbReference type="PANTHER" id="PTHR34385">
    <property type="entry name" value="D-ALANYL-D-ALANINE CARBOXYPEPTIDASE"/>
    <property type="match status" value="1"/>
</dbReference>